<comment type="caution">
    <text evidence="1">The sequence shown here is derived from an EMBL/GenBank/DDBJ whole genome shotgun (WGS) entry which is preliminary data.</text>
</comment>
<organism evidence="1 2">
    <name type="scientific">Cardiocondyla obscurior</name>
    <dbReference type="NCBI Taxonomy" id="286306"/>
    <lineage>
        <taxon>Eukaryota</taxon>
        <taxon>Metazoa</taxon>
        <taxon>Ecdysozoa</taxon>
        <taxon>Arthropoda</taxon>
        <taxon>Hexapoda</taxon>
        <taxon>Insecta</taxon>
        <taxon>Pterygota</taxon>
        <taxon>Neoptera</taxon>
        <taxon>Endopterygota</taxon>
        <taxon>Hymenoptera</taxon>
        <taxon>Apocrita</taxon>
        <taxon>Aculeata</taxon>
        <taxon>Formicoidea</taxon>
        <taxon>Formicidae</taxon>
        <taxon>Myrmicinae</taxon>
        <taxon>Cardiocondyla</taxon>
    </lineage>
</organism>
<accession>A0AAW2H0Y6</accession>
<dbReference type="Proteomes" id="UP001430953">
    <property type="component" value="Unassembled WGS sequence"/>
</dbReference>
<evidence type="ECO:0000313" key="1">
    <source>
        <dbReference type="EMBL" id="KAL0133164.1"/>
    </source>
</evidence>
<dbReference type="AlphaFoldDB" id="A0AAW2H0Y6"/>
<proteinExistence type="predicted"/>
<sequence length="225" mass="25249">MRTILPSYFRFETKGGEPWKWFVRWWLGCPFWLEQHNNRGFPSAYYLTRVTMRLDCVGGSISRFPSNYRGNKIDTEAQIAFANYFKTTRTKTSAYRAFQKAPGTHACTRSHMCHIDNFLRKVEERRTTRRVALIMILGHIGINFPNVISEFERIGLELIISISGEKLTIISYLHLQPRVIDVRGGGGGDGPAAPAPAPAPAPVSSSCRGLILAAPSNPRPLPFAP</sequence>
<protein>
    <submittedName>
        <fullName evidence="1">Uncharacterized protein</fullName>
    </submittedName>
</protein>
<evidence type="ECO:0000313" key="2">
    <source>
        <dbReference type="Proteomes" id="UP001430953"/>
    </source>
</evidence>
<keyword evidence="2" id="KW-1185">Reference proteome</keyword>
<reference evidence="1 2" key="1">
    <citation type="submission" date="2023-03" db="EMBL/GenBank/DDBJ databases">
        <title>High recombination rates correlate with genetic variation in Cardiocondyla obscurior ants.</title>
        <authorList>
            <person name="Errbii M."/>
        </authorList>
    </citation>
    <scope>NUCLEOTIDE SEQUENCE [LARGE SCALE GENOMIC DNA]</scope>
    <source>
        <strain evidence="1">Alpha-2009</strain>
        <tissue evidence="1">Whole body</tissue>
    </source>
</reference>
<dbReference type="EMBL" id="JADYXP020000001">
    <property type="protein sequence ID" value="KAL0133164.1"/>
    <property type="molecule type" value="Genomic_DNA"/>
</dbReference>
<name>A0AAW2H0Y6_9HYME</name>
<gene>
    <name evidence="1" type="ORF">PUN28_000729</name>
</gene>